<dbReference type="Proteomes" id="UP000298642">
    <property type="component" value="Chromosome"/>
</dbReference>
<dbReference type="InterPro" id="IPR035466">
    <property type="entry name" value="GlmS/AgaS_SIS"/>
</dbReference>
<dbReference type="PROSITE" id="PS51464">
    <property type="entry name" value="SIS"/>
    <property type="match status" value="2"/>
</dbReference>
<keyword evidence="1" id="KW-0677">Repeat</keyword>
<reference evidence="4" key="1">
    <citation type="submission" date="2018-12" db="EMBL/GenBank/DDBJ databases">
        <title>Dusodibacter welbiota gen. nov., sp. nov., isolated from human faeces and emended description of the Oscillibacter genus.</title>
        <authorList>
            <person name="Le Roy T."/>
            <person name="Van der Smissen P."/>
            <person name="Delzenne N."/>
            <person name="Muccioli G."/>
            <person name="Collet J.F."/>
            <person name="Cani P.D."/>
        </authorList>
    </citation>
    <scope>NUCLEOTIDE SEQUENCE [LARGE SCALE GENOMIC DNA]</scope>
    <source>
        <strain evidence="4">J115</strain>
    </source>
</reference>
<sequence length="361" mass="39084">MMKSTLLQEYIAQQPALWRALLDSREEITAEFSRRFGGFQPDRVILVGSGSSHYAALMARPVLEHAWGTEVTCLVPSEAADARLTAAHPLYFAISQSGVSTNTYDLVCQLTNAGRAVIAVTEQANSPVGLAASLSVPLRIGTERIGAKTKGVTATVLTLMLLALSVCQDTSYGQRMLQALDRLCRNAPENLSRSRAWSHAHRNVFLPFRHLYVLGCGNSLGAAQEGALKLLETNYLPVSCYPLDEYIHGIQNALDGDACLLCLLPSQGPDRDRMLRLVNFSKSVGACCGLISPSDTGQPDALHLLDAGEDALQSLEFLLALQTLAAELSAARGIDSSHRRYSDFFSIMGSKMEGDICQPKL</sequence>
<dbReference type="Pfam" id="PF01380">
    <property type="entry name" value="SIS"/>
    <property type="match status" value="2"/>
</dbReference>
<feature type="domain" description="SIS" evidence="2">
    <location>
        <begin position="28"/>
        <end position="172"/>
    </location>
</feature>
<keyword evidence="4" id="KW-1185">Reference proteome</keyword>
<evidence type="ECO:0000259" key="2">
    <source>
        <dbReference type="PROSITE" id="PS51464"/>
    </source>
</evidence>
<dbReference type="InterPro" id="IPR001347">
    <property type="entry name" value="SIS_dom"/>
</dbReference>
<evidence type="ECO:0000313" key="3">
    <source>
        <dbReference type="EMBL" id="QCI58502.1"/>
    </source>
</evidence>
<proteinExistence type="predicted"/>
<protein>
    <submittedName>
        <fullName evidence="3">SIS domain-containing protein</fullName>
    </submittedName>
</protein>
<dbReference type="GO" id="GO:0097367">
    <property type="term" value="F:carbohydrate derivative binding"/>
    <property type="evidence" value="ECO:0007669"/>
    <property type="project" value="InterPro"/>
</dbReference>
<evidence type="ECO:0000313" key="4">
    <source>
        <dbReference type="Proteomes" id="UP000298642"/>
    </source>
</evidence>
<name>A0A4D7AXZ1_9FIRM</name>
<dbReference type="GO" id="GO:0006487">
    <property type="term" value="P:protein N-linked glycosylation"/>
    <property type="evidence" value="ECO:0007669"/>
    <property type="project" value="TreeGrafter"/>
</dbReference>
<dbReference type="CDD" id="cd05009">
    <property type="entry name" value="SIS_GlmS_GlmD_2"/>
    <property type="match status" value="1"/>
</dbReference>
<dbReference type="KEGG" id="obj:EIO64_04105"/>
<dbReference type="CDD" id="cd05008">
    <property type="entry name" value="SIS_GlmS_GlmD_1"/>
    <property type="match status" value="1"/>
</dbReference>
<dbReference type="GeneID" id="89522357"/>
<dbReference type="InterPro" id="IPR035490">
    <property type="entry name" value="GlmS/FrlB_SIS"/>
</dbReference>
<dbReference type="GO" id="GO:0006047">
    <property type="term" value="P:UDP-N-acetylglucosamine metabolic process"/>
    <property type="evidence" value="ECO:0007669"/>
    <property type="project" value="TreeGrafter"/>
</dbReference>
<dbReference type="GO" id="GO:0004360">
    <property type="term" value="F:glutamine-fructose-6-phosphate transaminase (isomerizing) activity"/>
    <property type="evidence" value="ECO:0007669"/>
    <property type="project" value="TreeGrafter"/>
</dbReference>
<dbReference type="SUPFAM" id="SSF53697">
    <property type="entry name" value="SIS domain"/>
    <property type="match status" value="1"/>
</dbReference>
<evidence type="ECO:0000256" key="1">
    <source>
        <dbReference type="ARBA" id="ARBA00022737"/>
    </source>
</evidence>
<gene>
    <name evidence="3" type="ORF">EIO64_04105</name>
</gene>
<dbReference type="PANTHER" id="PTHR10937">
    <property type="entry name" value="GLUCOSAMINE--FRUCTOSE-6-PHOSPHATE AMINOTRANSFERASE, ISOMERIZING"/>
    <property type="match status" value="1"/>
</dbReference>
<organism evidence="3 4">
    <name type="scientific">Dysosmobacter welbionis</name>
    <dbReference type="NCBI Taxonomy" id="2093857"/>
    <lineage>
        <taxon>Bacteria</taxon>
        <taxon>Bacillati</taxon>
        <taxon>Bacillota</taxon>
        <taxon>Clostridia</taxon>
        <taxon>Eubacteriales</taxon>
        <taxon>Oscillospiraceae</taxon>
        <taxon>Dysosmobacter</taxon>
    </lineage>
</organism>
<dbReference type="RefSeq" id="WP_119311467.1">
    <property type="nucleotide sequence ID" value="NZ_CP034413.3"/>
</dbReference>
<accession>A0A4D7AXZ1</accession>
<dbReference type="GO" id="GO:0006002">
    <property type="term" value="P:fructose 6-phosphate metabolic process"/>
    <property type="evidence" value="ECO:0007669"/>
    <property type="project" value="TreeGrafter"/>
</dbReference>
<dbReference type="Gene3D" id="3.40.50.10490">
    <property type="entry name" value="Glucose-6-phosphate isomerase like protein, domain 1"/>
    <property type="match status" value="2"/>
</dbReference>
<dbReference type="AlphaFoldDB" id="A0A4D7AXZ1"/>
<dbReference type="InterPro" id="IPR046348">
    <property type="entry name" value="SIS_dom_sf"/>
</dbReference>
<dbReference type="PANTHER" id="PTHR10937:SF17">
    <property type="entry name" value="GLUCOSAMINE-FRUCTOSE-6-PHOSPHATE AMINOTRANSFERASE"/>
    <property type="match status" value="1"/>
</dbReference>
<dbReference type="EMBL" id="CP034413">
    <property type="protein sequence ID" value="QCI58502.1"/>
    <property type="molecule type" value="Genomic_DNA"/>
</dbReference>
<feature type="domain" description="SIS" evidence="2">
    <location>
        <begin position="197"/>
        <end position="339"/>
    </location>
</feature>